<evidence type="ECO:0000256" key="9">
    <source>
        <dbReference type="SAM" id="SignalP"/>
    </source>
</evidence>
<dbReference type="InterPro" id="IPR027424">
    <property type="entry name" value="Glucose_Oxidase_domain_2"/>
</dbReference>
<evidence type="ECO:0000256" key="3">
    <source>
        <dbReference type="ARBA" id="ARBA00022630"/>
    </source>
</evidence>
<dbReference type="PANTHER" id="PTHR11552">
    <property type="entry name" value="GLUCOSE-METHANOL-CHOLINE GMC OXIDOREDUCTASE"/>
    <property type="match status" value="1"/>
</dbReference>
<evidence type="ECO:0000256" key="7">
    <source>
        <dbReference type="RuleBase" id="RU003968"/>
    </source>
</evidence>
<feature type="domain" description="Glucose-methanol-choline oxidoreductase N-terminal" evidence="10">
    <location>
        <begin position="125"/>
        <end position="148"/>
    </location>
</feature>
<dbReference type="EMBL" id="KZ819666">
    <property type="protein sequence ID" value="PWN28153.1"/>
    <property type="molecule type" value="Genomic_DNA"/>
</dbReference>
<evidence type="ECO:0000256" key="5">
    <source>
        <dbReference type="ARBA" id="ARBA00023002"/>
    </source>
</evidence>
<evidence type="ECO:0000313" key="11">
    <source>
        <dbReference type="EMBL" id="PWN28153.1"/>
    </source>
</evidence>
<dbReference type="Gene3D" id="3.50.50.60">
    <property type="entry name" value="FAD/NAD(P)-binding domain"/>
    <property type="match status" value="1"/>
</dbReference>
<dbReference type="Proteomes" id="UP000245884">
    <property type="component" value="Unassembled WGS sequence"/>
</dbReference>
<dbReference type="GeneID" id="37027873"/>
<dbReference type="STRING" id="1569628.A0A316UW58"/>
<comment type="similarity">
    <text evidence="2 7">Belongs to the GMC oxidoreductase family.</text>
</comment>
<keyword evidence="12" id="KW-1185">Reference proteome</keyword>
<dbReference type="InterPro" id="IPR007867">
    <property type="entry name" value="GMC_OxRtase_C"/>
</dbReference>
<keyword evidence="3 7" id="KW-0285">Flavoprotein</keyword>
<dbReference type="SUPFAM" id="SSF51905">
    <property type="entry name" value="FAD/NAD(P)-binding domain"/>
    <property type="match status" value="1"/>
</dbReference>
<dbReference type="Pfam" id="PF00732">
    <property type="entry name" value="GMC_oxred_N"/>
    <property type="match status" value="1"/>
</dbReference>
<keyword evidence="4 7" id="KW-0274">FAD</keyword>
<keyword evidence="9" id="KW-0732">Signal</keyword>
<dbReference type="InterPro" id="IPR000172">
    <property type="entry name" value="GMC_OxRdtase_N"/>
</dbReference>
<dbReference type="SUPFAM" id="SSF54373">
    <property type="entry name" value="FAD-linked reductases, C-terminal domain"/>
    <property type="match status" value="1"/>
</dbReference>
<dbReference type="Gene3D" id="3.30.560.10">
    <property type="entry name" value="Glucose Oxidase, domain 3"/>
    <property type="match status" value="1"/>
</dbReference>
<feature type="signal peptide" evidence="9">
    <location>
        <begin position="1"/>
        <end position="21"/>
    </location>
</feature>
<dbReference type="GO" id="GO:0050660">
    <property type="term" value="F:flavin adenine dinucleotide binding"/>
    <property type="evidence" value="ECO:0007669"/>
    <property type="project" value="InterPro"/>
</dbReference>
<evidence type="ECO:0000256" key="8">
    <source>
        <dbReference type="SAM" id="MobiDB-lite"/>
    </source>
</evidence>
<evidence type="ECO:0000256" key="2">
    <source>
        <dbReference type="ARBA" id="ARBA00010790"/>
    </source>
</evidence>
<dbReference type="Pfam" id="PF05199">
    <property type="entry name" value="GMC_oxred_C"/>
    <property type="match status" value="1"/>
</dbReference>
<gene>
    <name evidence="11" type="ORF">BDZ90DRAFT_231911</name>
</gene>
<dbReference type="PROSITE" id="PS00623">
    <property type="entry name" value="GMC_OXRED_1"/>
    <property type="match status" value="1"/>
</dbReference>
<sequence>MRSALAITATATAALFSSALSAPVMDELWRRASNSVTSDVNYAASKSYTHVIVGCGLGGLTTAVRLSEDPKNTVLCLEAGGDSRTDDRVVSMTQYGKAFGTELDWGWATTPQPAAGGNTKTIRGGKTLGGSTAINNGAWGRGDAAQYDGLSQLGNDGWSWSDIESYMKKSEDWNAPQGWQKDAGAQGDSSAHGTGGPVTVSFTPDMYKGPHQKAYVKALNNALGVPEVSDLAAGNVSGVVSYSQNSMQPTGNQIRVSSATAYLSPVEKIRPNLVVLLNWRGVKMNMASSNNGKHKAASVVAQSTKSGPQRTFKASKGVIVSAGAIRTPLFLEASGIGNADVLKKIGVQQQIDLPGVGKGLIEQTMNSIGSKQGHYDPSGKGPSNIIAFPNIYQVMSNATEVRSWIESNMDSWAQAQVNAGSAVNKAGLLKQYELTVKLIFDDKVGIVELFGDHGYPQSGMGVDLWQMMPFSRGSVHSTDASGFSHPQLNPGYFTNPVDMALTVAGLRAARKTLKDSAIRDGLGETESLPGFSVIPDNDQQGDFAKWQNFVLKGNGGNGFSSVHHPIATASMMSRELGGVVDPNFKVYDTENVWIVDASVLPTQMTAHLSASLYGLAEKAAATIRKA</sequence>
<proteinExistence type="inferred from homology"/>
<dbReference type="PANTHER" id="PTHR11552:SF201">
    <property type="entry name" value="GLUCOSE-METHANOL-CHOLINE OXIDOREDUCTASE N-TERMINAL DOMAIN-CONTAINING PROTEIN"/>
    <property type="match status" value="1"/>
</dbReference>
<dbReference type="GO" id="GO:0016614">
    <property type="term" value="F:oxidoreductase activity, acting on CH-OH group of donors"/>
    <property type="evidence" value="ECO:0007669"/>
    <property type="project" value="InterPro"/>
</dbReference>
<dbReference type="InterPro" id="IPR036188">
    <property type="entry name" value="FAD/NAD-bd_sf"/>
</dbReference>
<dbReference type="InterPro" id="IPR012132">
    <property type="entry name" value="GMC_OxRdtase"/>
</dbReference>
<comment type="cofactor">
    <cofactor evidence="1">
        <name>FAD</name>
        <dbReference type="ChEBI" id="CHEBI:57692"/>
    </cofactor>
</comment>
<accession>A0A316UW58</accession>
<evidence type="ECO:0000256" key="6">
    <source>
        <dbReference type="PIRSR" id="PIRSR000137-1"/>
    </source>
</evidence>
<dbReference type="Gene3D" id="4.10.450.10">
    <property type="entry name" value="Glucose Oxidase, domain 2"/>
    <property type="match status" value="1"/>
</dbReference>
<dbReference type="AlphaFoldDB" id="A0A316UW58"/>
<evidence type="ECO:0000313" key="12">
    <source>
        <dbReference type="Proteomes" id="UP000245884"/>
    </source>
</evidence>
<dbReference type="OrthoDB" id="269227at2759"/>
<dbReference type="RefSeq" id="XP_025362765.1">
    <property type="nucleotide sequence ID" value="XM_025506050.1"/>
</dbReference>
<evidence type="ECO:0000256" key="4">
    <source>
        <dbReference type="ARBA" id="ARBA00022827"/>
    </source>
</evidence>
<evidence type="ECO:0000259" key="10">
    <source>
        <dbReference type="PROSITE" id="PS00623"/>
    </source>
</evidence>
<feature type="chain" id="PRO_5016244122" evidence="9">
    <location>
        <begin position="22"/>
        <end position="626"/>
    </location>
</feature>
<feature type="region of interest" description="Disordered" evidence="8">
    <location>
        <begin position="172"/>
        <end position="198"/>
    </location>
</feature>
<keyword evidence="5" id="KW-0560">Oxidoreductase</keyword>
<name>A0A316UW58_9BASI</name>
<protein>
    <submittedName>
        <fullName evidence="11">Alcohol oxidase</fullName>
    </submittedName>
</protein>
<organism evidence="11 12">
    <name type="scientific">Jaminaea rosea</name>
    <dbReference type="NCBI Taxonomy" id="1569628"/>
    <lineage>
        <taxon>Eukaryota</taxon>
        <taxon>Fungi</taxon>
        <taxon>Dikarya</taxon>
        <taxon>Basidiomycota</taxon>
        <taxon>Ustilaginomycotina</taxon>
        <taxon>Exobasidiomycetes</taxon>
        <taxon>Microstromatales</taxon>
        <taxon>Microstromatales incertae sedis</taxon>
        <taxon>Jaminaea</taxon>
    </lineage>
</organism>
<dbReference type="PIRSF" id="PIRSF000137">
    <property type="entry name" value="Alcohol_oxidase"/>
    <property type="match status" value="1"/>
</dbReference>
<evidence type="ECO:0000256" key="1">
    <source>
        <dbReference type="ARBA" id="ARBA00001974"/>
    </source>
</evidence>
<feature type="active site" description="Proton donor" evidence="6">
    <location>
        <position position="564"/>
    </location>
</feature>
<feature type="active site" description="Proton acceptor" evidence="6">
    <location>
        <position position="607"/>
    </location>
</feature>
<reference evidence="11 12" key="1">
    <citation type="journal article" date="2018" name="Mol. Biol. Evol.">
        <title>Broad Genomic Sampling Reveals a Smut Pathogenic Ancestry of the Fungal Clade Ustilaginomycotina.</title>
        <authorList>
            <person name="Kijpornyongpan T."/>
            <person name="Mondo S.J."/>
            <person name="Barry K."/>
            <person name="Sandor L."/>
            <person name="Lee J."/>
            <person name="Lipzen A."/>
            <person name="Pangilinan J."/>
            <person name="LaButti K."/>
            <person name="Hainaut M."/>
            <person name="Henrissat B."/>
            <person name="Grigoriev I.V."/>
            <person name="Spatafora J.W."/>
            <person name="Aime M.C."/>
        </authorList>
    </citation>
    <scope>NUCLEOTIDE SEQUENCE [LARGE SCALE GENOMIC DNA]</scope>
    <source>
        <strain evidence="11 12">MCA 5214</strain>
    </source>
</reference>